<evidence type="ECO:0000259" key="1">
    <source>
        <dbReference type="Pfam" id="PF24536"/>
    </source>
</evidence>
<sequence>MLRYIDFIDFQLSTFSGRMANEPSYRIIGNQSLDTLKRVDILQKVPEYMEITTLGNLKTVANAKNSYIEIRNKKTQYHIGDTIEIYVQLRDSRNEAITKGGDVLRIWMTEKSLNASTGGYVIDFNNGSFLGIVKALWVGSPKITIAIGCTKEHIGLYLNFLEKYGTYFFVIGIFEKENHPGNAETQCTSIPNSQLFTGKVCNFTAENYNMSFYCEKPKGYECKDWTKFRYFNEQPSVDKATSVFFSTNVYTKIKEVTVKIGEDFLRRRKVLSPVKTCSDFQASETWNRSVPVGYMYDNKWISLQCSIDFPRTTQAYTRCLTKIPLIYIGDSTTRIFFVNMMNFLSLKLDTPEVKDMKEKSWQRPVRASSQDGEITIEWMPHEHPFASSGFRRNLRSVSARLSEIGSNRDVIILIHWYLHPARYLSPELYRHHVKNAVVAIKSLLQRSPNAKILIKGPHSHTYARTLVPYDFVAKSMEQVIYEEFKDIHNSVYYVDYWDITLGTENVNAHPPDYVNNIMIHNFLSFVCNT</sequence>
<dbReference type="Pfam" id="PF24536">
    <property type="entry name" value="NXPE4_C"/>
    <property type="match status" value="1"/>
</dbReference>
<dbReference type="InterPro" id="IPR057106">
    <property type="entry name" value="NXPE4_C"/>
</dbReference>
<feature type="domain" description="NXPE C-terminal" evidence="1">
    <location>
        <begin position="300"/>
        <end position="527"/>
    </location>
</feature>
<dbReference type="EMBL" id="NEDP02076738">
    <property type="protein sequence ID" value="OWF35180.1"/>
    <property type="molecule type" value="Genomic_DNA"/>
</dbReference>
<comment type="caution">
    <text evidence="2">The sequence shown here is derived from an EMBL/GenBank/DDBJ whole genome shotgun (WGS) entry which is preliminary data.</text>
</comment>
<organism evidence="2 3">
    <name type="scientific">Mizuhopecten yessoensis</name>
    <name type="common">Japanese scallop</name>
    <name type="synonym">Patinopecten yessoensis</name>
    <dbReference type="NCBI Taxonomy" id="6573"/>
    <lineage>
        <taxon>Eukaryota</taxon>
        <taxon>Metazoa</taxon>
        <taxon>Spiralia</taxon>
        <taxon>Lophotrochozoa</taxon>
        <taxon>Mollusca</taxon>
        <taxon>Bivalvia</taxon>
        <taxon>Autobranchia</taxon>
        <taxon>Pteriomorphia</taxon>
        <taxon>Pectinida</taxon>
        <taxon>Pectinoidea</taxon>
        <taxon>Pectinidae</taxon>
        <taxon>Mizuhopecten</taxon>
    </lineage>
</organism>
<reference evidence="2 3" key="1">
    <citation type="journal article" date="2017" name="Nat. Ecol. Evol.">
        <title>Scallop genome provides insights into evolution of bilaterian karyotype and development.</title>
        <authorList>
            <person name="Wang S."/>
            <person name="Zhang J."/>
            <person name="Jiao W."/>
            <person name="Li J."/>
            <person name="Xun X."/>
            <person name="Sun Y."/>
            <person name="Guo X."/>
            <person name="Huan P."/>
            <person name="Dong B."/>
            <person name="Zhang L."/>
            <person name="Hu X."/>
            <person name="Sun X."/>
            <person name="Wang J."/>
            <person name="Zhao C."/>
            <person name="Wang Y."/>
            <person name="Wang D."/>
            <person name="Huang X."/>
            <person name="Wang R."/>
            <person name="Lv J."/>
            <person name="Li Y."/>
            <person name="Zhang Z."/>
            <person name="Liu B."/>
            <person name="Lu W."/>
            <person name="Hui Y."/>
            <person name="Liang J."/>
            <person name="Zhou Z."/>
            <person name="Hou R."/>
            <person name="Li X."/>
            <person name="Liu Y."/>
            <person name="Li H."/>
            <person name="Ning X."/>
            <person name="Lin Y."/>
            <person name="Zhao L."/>
            <person name="Xing Q."/>
            <person name="Dou J."/>
            <person name="Li Y."/>
            <person name="Mao J."/>
            <person name="Guo H."/>
            <person name="Dou H."/>
            <person name="Li T."/>
            <person name="Mu C."/>
            <person name="Jiang W."/>
            <person name="Fu Q."/>
            <person name="Fu X."/>
            <person name="Miao Y."/>
            <person name="Liu J."/>
            <person name="Yu Q."/>
            <person name="Li R."/>
            <person name="Liao H."/>
            <person name="Li X."/>
            <person name="Kong Y."/>
            <person name="Jiang Z."/>
            <person name="Chourrout D."/>
            <person name="Li R."/>
            <person name="Bao Z."/>
        </authorList>
    </citation>
    <scope>NUCLEOTIDE SEQUENCE [LARGE SCALE GENOMIC DNA]</scope>
    <source>
        <strain evidence="2 3">PY_sf001</strain>
    </source>
</reference>
<proteinExistence type="predicted"/>
<dbReference type="AlphaFoldDB" id="A0A210PFA9"/>
<evidence type="ECO:0000313" key="3">
    <source>
        <dbReference type="Proteomes" id="UP000242188"/>
    </source>
</evidence>
<gene>
    <name evidence="2" type="ORF">KP79_PYT09659</name>
</gene>
<name>A0A210PFA9_MIZYE</name>
<dbReference type="PANTHER" id="PTHR16165:SF5">
    <property type="entry name" value="NXPE FAMILY MEMBER 3"/>
    <property type="match status" value="1"/>
</dbReference>
<keyword evidence="3" id="KW-1185">Reference proteome</keyword>
<dbReference type="PANTHER" id="PTHR16165">
    <property type="entry name" value="NXPE FAMILY MEMBER"/>
    <property type="match status" value="1"/>
</dbReference>
<dbReference type="Proteomes" id="UP000242188">
    <property type="component" value="Unassembled WGS sequence"/>
</dbReference>
<dbReference type="OrthoDB" id="5950832at2759"/>
<protein>
    <submittedName>
        <fullName evidence="2">NXPE family member 4</fullName>
    </submittedName>
</protein>
<evidence type="ECO:0000313" key="2">
    <source>
        <dbReference type="EMBL" id="OWF35180.1"/>
    </source>
</evidence>
<accession>A0A210PFA9</accession>